<evidence type="ECO:0000256" key="1">
    <source>
        <dbReference type="SAM" id="MobiDB-lite"/>
    </source>
</evidence>
<feature type="compositionally biased region" description="Low complexity" evidence="1">
    <location>
        <begin position="1"/>
        <end position="20"/>
    </location>
</feature>
<gene>
    <name evidence="2" type="ordered locus">Clocel_2333</name>
</gene>
<proteinExistence type="predicted"/>
<dbReference type="eggNOG" id="ENOG50324QZ">
    <property type="taxonomic scope" value="Bacteria"/>
</dbReference>
<feature type="region of interest" description="Disordered" evidence="1">
    <location>
        <begin position="1"/>
        <end position="29"/>
    </location>
</feature>
<organism evidence="2 3">
    <name type="scientific">Clostridium cellulovorans (strain ATCC 35296 / DSM 3052 / OCM 3 / 743B)</name>
    <dbReference type="NCBI Taxonomy" id="573061"/>
    <lineage>
        <taxon>Bacteria</taxon>
        <taxon>Bacillati</taxon>
        <taxon>Bacillota</taxon>
        <taxon>Clostridia</taxon>
        <taxon>Eubacteriales</taxon>
        <taxon>Clostridiaceae</taxon>
        <taxon>Clostridium</taxon>
    </lineage>
</organism>
<dbReference type="AlphaFoldDB" id="D9SP87"/>
<dbReference type="STRING" id="573061.Clocel_2333"/>
<name>D9SP87_CLOC7</name>
<dbReference type="KEGG" id="ccb:Clocel_2333"/>
<protein>
    <submittedName>
        <fullName evidence="2">Uncharacterized protein</fullName>
    </submittedName>
</protein>
<keyword evidence="3" id="KW-1185">Reference proteome</keyword>
<dbReference type="EMBL" id="CP002160">
    <property type="protein sequence ID" value="ADL52052.1"/>
    <property type="molecule type" value="Genomic_DNA"/>
</dbReference>
<sequence>MVNSIKNNYPNQNNYSINTNKQTSDKNQVKYTAEEEAKISAEEDAIYCEHLRKNGYTEDQIDYAKKHMHGFPPDNAPGSVRRAWRQAVENATPEMRDQLCLFICVSDAFMRVNPDYTSSIQNDTNGYFKVIEDLQTYIKQYDEQSDSQSKNQYKWYNEILKAFETELKKFA</sequence>
<dbReference type="OrthoDB" id="1923252at2"/>
<evidence type="ECO:0000313" key="3">
    <source>
        <dbReference type="Proteomes" id="UP000002730"/>
    </source>
</evidence>
<accession>D9SP87</accession>
<dbReference type="RefSeq" id="WP_010075391.1">
    <property type="nucleotide sequence ID" value="NC_014393.1"/>
</dbReference>
<dbReference type="HOGENOM" id="CLU_1599831_0_0_9"/>
<evidence type="ECO:0000313" key="2">
    <source>
        <dbReference type="EMBL" id="ADL52052.1"/>
    </source>
</evidence>
<reference evidence="2 3" key="1">
    <citation type="submission" date="2010-08" db="EMBL/GenBank/DDBJ databases">
        <title>Complete sequence of Clostridium cellulovorans 743B.</title>
        <authorList>
            <consortium name="US DOE Joint Genome Institute"/>
            <person name="Lucas S."/>
            <person name="Copeland A."/>
            <person name="Lapidus A."/>
            <person name="Cheng J.-F."/>
            <person name="Bruce D."/>
            <person name="Goodwin L."/>
            <person name="Pitluck S."/>
            <person name="Chertkov O."/>
            <person name="Detter J.C."/>
            <person name="Han C."/>
            <person name="Tapia R."/>
            <person name="Land M."/>
            <person name="Hauser L."/>
            <person name="Chang Y.-J."/>
            <person name="Jeffries C."/>
            <person name="Kyrpides N."/>
            <person name="Ivanova N."/>
            <person name="Mikhailova N."/>
            <person name="Hemme C.L."/>
            <person name="Woyke T."/>
        </authorList>
    </citation>
    <scope>NUCLEOTIDE SEQUENCE [LARGE SCALE GENOMIC DNA]</scope>
    <source>
        <strain evidence="3">ATCC 35296 / DSM 3052 / OCM 3 / 743B</strain>
    </source>
</reference>
<dbReference type="Proteomes" id="UP000002730">
    <property type="component" value="Chromosome"/>
</dbReference>